<gene>
    <name evidence="2" type="ORF">Nans01_18150</name>
</gene>
<name>A0A9W6UI96_9ACTN</name>
<comment type="caution">
    <text evidence="2">The sequence shown here is derived from an EMBL/GenBank/DDBJ whole genome shotgun (WGS) entry which is preliminary data.</text>
</comment>
<feature type="region of interest" description="Disordered" evidence="1">
    <location>
        <begin position="1"/>
        <end position="29"/>
    </location>
</feature>
<reference evidence="2" key="1">
    <citation type="submission" date="2023-02" db="EMBL/GenBank/DDBJ databases">
        <title>Nocardiopsis ansamitocini NBRC 112285.</title>
        <authorList>
            <person name="Ichikawa N."/>
            <person name="Sato H."/>
            <person name="Tonouchi N."/>
        </authorList>
    </citation>
    <scope>NUCLEOTIDE SEQUENCE</scope>
    <source>
        <strain evidence="2">NBRC 112285</strain>
    </source>
</reference>
<keyword evidence="3" id="KW-1185">Reference proteome</keyword>
<dbReference type="Proteomes" id="UP001165092">
    <property type="component" value="Unassembled WGS sequence"/>
</dbReference>
<evidence type="ECO:0000313" key="2">
    <source>
        <dbReference type="EMBL" id="GLU47464.1"/>
    </source>
</evidence>
<organism evidence="2 3">
    <name type="scientific">Nocardiopsis ansamitocini</name>
    <dbReference type="NCBI Taxonomy" id="1670832"/>
    <lineage>
        <taxon>Bacteria</taxon>
        <taxon>Bacillati</taxon>
        <taxon>Actinomycetota</taxon>
        <taxon>Actinomycetes</taxon>
        <taxon>Streptosporangiales</taxon>
        <taxon>Nocardiopsidaceae</taxon>
        <taxon>Nocardiopsis</taxon>
    </lineage>
</organism>
<accession>A0A9W6UI96</accession>
<dbReference type="EMBL" id="BSQG01000002">
    <property type="protein sequence ID" value="GLU47464.1"/>
    <property type="molecule type" value="Genomic_DNA"/>
</dbReference>
<evidence type="ECO:0000313" key="3">
    <source>
        <dbReference type="Proteomes" id="UP001165092"/>
    </source>
</evidence>
<protein>
    <submittedName>
        <fullName evidence="2">Uncharacterized protein</fullName>
    </submittedName>
</protein>
<dbReference type="AlphaFoldDB" id="A0A9W6UI96"/>
<proteinExistence type="predicted"/>
<sequence>MDGGVFDTRSHHAAGPFAEWGTGGVTGPVERGPIVRGTLIPRRAALNRPVRRDWENTGFSVREARVAPAANSRYSSNYGMNSEKTM</sequence>
<evidence type="ECO:0000256" key="1">
    <source>
        <dbReference type="SAM" id="MobiDB-lite"/>
    </source>
</evidence>